<evidence type="ECO:0000256" key="2">
    <source>
        <dbReference type="SAM" id="SignalP"/>
    </source>
</evidence>
<evidence type="ECO:0000313" key="5">
    <source>
        <dbReference type="Proteomes" id="UP001181622"/>
    </source>
</evidence>
<name>A0ABU1DET9_9HYPH</name>
<feature type="chain" id="PRO_5046117279" evidence="2">
    <location>
        <begin position="21"/>
        <end position="561"/>
    </location>
</feature>
<feature type="signal peptide" evidence="2">
    <location>
        <begin position="1"/>
        <end position="20"/>
    </location>
</feature>
<protein>
    <submittedName>
        <fullName evidence="4">Caspase family protein</fullName>
    </submittedName>
</protein>
<dbReference type="InterPro" id="IPR001309">
    <property type="entry name" value="Pept_C14_p20"/>
</dbReference>
<keyword evidence="2" id="KW-0732">Signal</keyword>
<dbReference type="InterPro" id="IPR011600">
    <property type="entry name" value="Pept_C14_caspase"/>
</dbReference>
<comment type="caution">
    <text evidence="4">The sequence shown here is derived from an EMBL/GenBank/DDBJ whole genome shotgun (WGS) entry which is preliminary data.</text>
</comment>
<feature type="region of interest" description="Disordered" evidence="1">
    <location>
        <begin position="359"/>
        <end position="387"/>
    </location>
</feature>
<dbReference type="RefSeq" id="WP_309390681.1">
    <property type="nucleotide sequence ID" value="NZ_JADBEO010000014.1"/>
</dbReference>
<dbReference type="Gene3D" id="3.40.50.1460">
    <property type="match status" value="1"/>
</dbReference>
<dbReference type="InterPro" id="IPR029030">
    <property type="entry name" value="Caspase-like_dom_sf"/>
</dbReference>
<keyword evidence="5" id="KW-1185">Reference proteome</keyword>
<dbReference type="EMBL" id="JADBEO010000014">
    <property type="protein sequence ID" value="MDR4306627.1"/>
    <property type="molecule type" value="Genomic_DNA"/>
</dbReference>
<proteinExistence type="predicted"/>
<evidence type="ECO:0000256" key="1">
    <source>
        <dbReference type="SAM" id="MobiDB-lite"/>
    </source>
</evidence>
<gene>
    <name evidence="4" type="ORF">IHQ68_08355</name>
</gene>
<dbReference type="PANTHER" id="PTHR22576">
    <property type="entry name" value="MUCOSA ASSOCIATED LYMPHOID TISSUE LYMPHOMA TRANSLOCATION PROTEIN 1/PARACASPASE"/>
    <property type="match status" value="1"/>
</dbReference>
<sequence length="561" mass="59327">MRAFLLSLLILLAGVPDANARRLALVVGNDAYANLGPEQQLRNAVNDARAVAAALTGIGYEVTIGENLTRGAMIDKISDVASRLNQGDTAFFFFAGHGVSFAGANYLLPSDVPMPRATARAEEGRLADQAIGEALVTERLKGSGATVVVLVLDACRNNPLQSSDKRSIGASRGLSIQPPPRGVITMYSAGAGQTALDRLGDDDPVKNSVFTRVLLQKIAQPDMSIQKLARQTRNEVAAMAEKIGHDQVPGIYDEIVGDEVYLGDKPLEVARADAGAVPAAPPAPKGPAEDEIAWAVLKDTGSAAQIGDLIRRYPRSALIPVWSERLAAVQREEQAKASAAATPAPSPTLPGVDLFANVDRRPPGTPPTSEWNRTDAPVGPSTGPSFPCSRARLPAERVVCGRPNLAALDRQLAELYAASARSPALDAAQGMWRAQRDACANASATLDALAACVEQAYRSRIAALAAAAGSQGAASPTARFSPSYDCRYARTPVEIAICSDQTLAALDIELARSVTVMKAAQRFSLPEHQRWLAARDACANDPASMRVCVASAYRRRIGELR</sequence>
<evidence type="ECO:0000259" key="3">
    <source>
        <dbReference type="PROSITE" id="PS50208"/>
    </source>
</evidence>
<organism evidence="4 5">
    <name type="scientific">Chelatococcus sambhunathii</name>
    <dbReference type="NCBI Taxonomy" id="363953"/>
    <lineage>
        <taxon>Bacteria</taxon>
        <taxon>Pseudomonadati</taxon>
        <taxon>Pseudomonadota</taxon>
        <taxon>Alphaproteobacteria</taxon>
        <taxon>Hyphomicrobiales</taxon>
        <taxon>Chelatococcaceae</taxon>
        <taxon>Chelatococcus</taxon>
    </lineage>
</organism>
<reference evidence="4" key="1">
    <citation type="submission" date="2020-10" db="EMBL/GenBank/DDBJ databases">
        <authorList>
            <person name="Abbas A."/>
            <person name="Razzaq R."/>
            <person name="Waqas M."/>
            <person name="Abbas N."/>
            <person name="Nielsen T.K."/>
            <person name="Hansen L.H."/>
            <person name="Hussain S."/>
            <person name="Shahid M."/>
        </authorList>
    </citation>
    <scope>NUCLEOTIDE SEQUENCE</scope>
    <source>
        <strain evidence="4">S14</strain>
    </source>
</reference>
<dbReference type="PANTHER" id="PTHR22576:SF37">
    <property type="entry name" value="MUCOSA-ASSOCIATED LYMPHOID TISSUE LYMPHOMA TRANSLOCATION PROTEIN 1"/>
    <property type="match status" value="1"/>
</dbReference>
<evidence type="ECO:0000313" key="4">
    <source>
        <dbReference type="EMBL" id="MDR4306627.1"/>
    </source>
</evidence>
<feature type="domain" description="Caspase family p20" evidence="3">
    <location>
        <begin position="20"/>
        <end position="159"/>
    </location>
</feature>
<dbReference type="PROSITE" id="PS50208">
    <property type="entry name" value="CASPASE_P20"/>
    <property type="match status" value="1"/>
</dbReference>
<dbReference type="SUPFAM" id="SSF52129">
    <property type="entry name" value="Caspase-like"/>
    <property type="match status" value="1"/>
</dbReference>
<dbReference type="Pfam" id="PF00656">
    <property type="entry name" value="Peptidase_C14"/>
    <property type="match status" value="1"/>
</dbReference>
<dbReference type="InterPro" id="IPR052039">
    <property type="entry name" value="Caspase-related_regulators"/>
</dbReference>
<accession>A0ABU1DET9</accession>
<dbReference type="Proteomes" id="UP001181622">
    <property type="component" value="Unassembled WGS sequence"/>
</dbReference>